<feature type="transmembrane region" description="Helical" evidence="7">
    <location>
        <begin position="140"/>
        <end position="163"/>
    </location>
</feature>
<evidence type="ECO:0000256" key="6">
    <source>
        <dbReference type="SAM" id="MobiDB-lite"/>
    </source>
</evidence>
<keyword evidence="4 7" id="KW-1133">Transmembrane helix</keyword>
<dbReference type="GO" id="GO:0005886">
    <property type="term" value="C:plasma membrane"/>
    <property type="evidence" value="ECO:0007669"/>
    <property type="project" value="UniProtKB-SubCell"/>
</dbReference>
<dbReference type="SUPFAM" id="SSF103473">
    <property type="entry name" value="MFS general substrate transporter"/>
    <property type="match status" value="1"/>
</dbReference>
<organism evidence="8 9">
    <name type="scientific">Streptomyces actuosus</name>
    <dbReference type="NCBI Taxonomy" id="1885"/>
    <lineage>
        <taxon>Bacteria</taxon>
        <taxon>Bacillati</taxon>
        <taxon>Actinomycetota</taxon>
        <taxon>Actinomycetes</taxon>
        <taxon>Kitasatosporales</taxon>
        <taxon>Streptomycetaceae</taxon>
        <taxon>Streptomyces</taxon>
    </lineage>
</organism>
<dbReference type="Gene3D" id="1.20.1250.20">
    <property type="entry name" value="MFS general substrate transporter like domains"/>
    <property type="match status" value="1"/>
</dbReference>
<dbReference type="KEGG" id="sact:DMT42_17045"/>
<keyword evidence="5 7" id="KW-0472">Membrane</keyword>
<proteinExistence type="predicted"/>
<protein>
    <submittedName>
        <fullName evidence="8">MFS transporter</fullName>
    </submittedName>
</protein>
<feature type="compositionally biased region" description="Low complexity" evidence="6">
    <location>
        <begin position="401"/>
        <end position="416"/>
    </location>
</feature>
<keyword evidence="9" id="KW-1185">Reference proteome</keyword>
<accession>A0A2U9P2E2</accession>
<comment type="subcellular location">
    <subcellularLocation>
        <location evidence="1">Cell membrane</location>
        <topology evidence="1">Multi-pass membrane protein</topology>
    </subcellularLocation>
</comment>
<gene>
    <name evidence="8" type="ORF">DMT42_17045</name>
</gene>
<dbReference type="AlphaFoldDB" id="A0A2U9P2E2"/>
<name>A0A2U9P2E2_STRAS</name>
<evidence type="ECO:0000313" key="8">
    <source>
        <dbReference type="EMBL" id="AWT43850.1"/>
    </source>
</evidence>
<evidence type="ECO:0000256" key="5">
    <source>
        <dbReference type="ARBA" id="ARBA00023136"/>
    </source>
</evidence>
<dbReference type="PANTHER" id="PTHR23513">
    <property type="entry name" value="INTEGRAL MEMBRANE EFFLUX PROTEIN-RELATED"/>
    <property type="match status" value="1"/>
</dbReference>
<evidence type="ECO:0000256" key="1">
    <source>
        <dbReference type="ARBA" id="ARBA00004651"/>
    </source>
</evidence>
<dbReference type="OrthoDB" id="3287459at2"/>
<evidence type="ECO:0000256" key="3">
    <source>
        <dbReference type="ARBA" id="ARBA00022692"/>
    </source>
</evidence>
<dbReference type="Proteomes" id="UP000247634">
    <property type="component" value="Chromosome"/>
</dbReference>
<evidence type="ECO:0000313" key="9">
    <source>
        <dbReference type="Proteomes" id="UP000247634"/>
    </source>
</evidence>
<sequence length="438" mass="44866">MRSYRELFRTPEFTPFFVSAAARTAAQTISGLALGTLVYRATGSPLLSAVSMFGPQLAQMLGATFLMSGADRLPPRSTLTGIQLATAAGTALLALPGLPIGVVFAVVFAEGLIASLGGGVRWGLLNEILTKEGYLLGRSVFNMLTGLMQVAGYATGGALLTFLSPQACLLLAAALSVASALATRFGLTARPPRASGRPSVAATWRTNALLWSSRPRRLTLLGLWVPNGLVVGCESLYVSYDPGAAGALYASAALGMFVGDVTVGRLVPPGRRPRLGVPLLLLLATPYLFFALHPGVPLAAAAAALASIGFGASLVQQERLVALTPDHLTGHVLGLQSSGTMTLQGVSATLAGTVAQVTSPGVAMTVMAAASLAVTGALTWAGRGIDERAGQCSAQAAGWGSRAARSLRASRPSSTALTSPDRATPREKTNGLNQATGE</sequence>
<keyword evidence="2" id="KW-1003">Cell membrane</keyword>
<dbReference type="EMBL" id="CP029788">
    <property type="protein sequence ID" value="AWT43850.1"/>
    <property type="molecule type" value="Genomic_DNA"/>
</dbReference>
<evidence type="ECO:0000256" key="2">
    <source>
        <dbReference type="ARBA" id="ARBA00022475"/>
    </source>
</evidence>
<feature type="transmembrane region" description="Helical" evidence="7">
    <location>
        <begin position="244"/>
        <end position="263"/>
    </location>
</feature>
<evidence type="ECO:0000256" key="4">
    <source>
        <dbReference type="ARBA" id="ARBA00022989"/>
    </source>
</evidence>
<keyword evidence="3 7" id="KW-0812">Transmembrane</keyword>
<feature type="transmembrane region" description="Helical" evidence="7">
    <location>
        <begin position="101"/>
        <end position="120"/>
    </location>
</feature>
<feature type="region of interest" description="Disordered" evidence="6">
    <location>
        <begin position="401"/>
        <end position="438"/>
    </location>
</feature>
<dbReference type="RefSeq" id="WP_110628762.1">
    <property type="nucleotide sequence ID" value="NZ_CP029788.1"/>
</dbReference>
<evidence type="ECO:0000256" key="7">
    <source>
        <dbReference type="SAM" id="Phobius"/>
    </source>
</evidence>
<reference evidence="8 9" key="1">
    <citation type="submission" date="2018-06" db="EMBL/GenBank/DDBJ databases">
        <title>The complete genome sequence of a nosiheptide producer Streptomyces actuosus ATCC 25421: deducing the ability of producing a new class III lantibiotics.</title>
        <authorList>
            <person name="Liu W."/>
            <person name="Sun F."/>
            <person name="Hu Y."/>
        </authorList>
    </citation>
    <scope>NUCLEOTIDE SEQUENCE [LARGE SCALE GENOMIC DNA]</scope>
    <source>
        <strain evidence="8 9">ATCC 25421</strain>
    </source>
</reference>
<feature type="transmembrane region" description="Helical" evidence="7">
    <location>
        <begin position="275"/>
        <end position="292"/>
    </location>
</feature>
<dbReference type="PANTHER" id="PTHR23513:SF11">
    <property type="entry name" value="STAPHYLOFERRIN A TRANSPORTER"/>
    <property type="match status" value="1"/>
</dbReference>
<feature type="transmembrane region" description="Helical" evidence="7">
    <location>
        <begin position="169"/>
        <end position="187"/>
    </location>
</feature>
<dbReference type="InterPro" id="IPR036259">
    <property type="entry name" value="MFS_trans_sf"/>
</dbReference>